<name>A0A921HVI9_9LACO</name>
<evidence type="ECO:0000256" key="5">
    <source>
        <dbReference type="ARBA" id="ARBA00022679"/>
    </source>
</evidence>
<evidence type="ECO:0000256" key="2">
    <source>
        <dbReference type="ARBA" id="ARBA00022448"/>
    </source>
</evidence>
<comment type="caution">
    <text evidence="9">The sequence shown here is derived from an EMBL/GenBank/DDBJ whole genome shotgun (WGS) entry which is preliminary data.</text>
</comment>
<sequence>MGKTYIRVDDRLVHGQITTNWIGNLNINQILVVDDKTAANSMLKSIMLMAIPKNISSDVISIDNLSDEAIQNDSNCLIIVKYPSVIPEVIKKVKNISKVIVGTVVDQENSRKITKHVYLTKEYEDALNFAKEHCEVSLQQLPDSSSVPWQGV</sequence>
<reference evidence="9" key="1">
    <citation type="journal article" date="2021" name="PeerJ">
        <title>Extensive microbial diversity within the chicken gut microbiome revealed by metagenomics and culture.</title>
        <authorList>
            <person name="Gilroy R."/>
            <person name="Ravi A."/>
            <person name="Getino M."/>
            <person name="Pursley I."/>
            <person name="Horton D.L."/>
            <person name="Alikhan N.F."/>
            <person name="Baker D."/>
            <person name="Gharbi K."/>
            <person name="Hall N."/>
            <person name="Watson M."/>
            <person name="Adriaenssens E.M."/>
            <person name="Foster-Nyarko E."/>
            <person name="Jarju S."/>
            <person name="Secka A."/>
            <person name="Antonio M."/>
            <person name="Oren A."/>
            <person name="Chaudhuri R.R."/>
            <person name="La Ragione R."/>
            <person name="Hildebrand F."/>
            <person name="Pallen M.J."/>
        </authorList>
    </citation>
    <scope>NUCLEOTIDE SEQUENCE</scope>
    <source>
        <strain evidence="9">7886</strain>
    </source>
</reference>
<protein>
    <submittedName>
        <fullName evidence="9">PTS sugar transporter subunit IIB</fullName>
    </submittedName>
</protein>
<keyword evidence="5" id="KW-0808">Transferase</keyword>
<evidence type="ECO:0000313" key="9">
    <source>
        <dbReference type="EMBL" id="HJF88120.1"/>
    </source>
</evidence>
<dbReference type="Gene3D" id="3.40.35.10">
    <property type="entry name" value="Phosphotransferase system, sorbose subfamily IIB component"/>
    <property type="match status" value="1"/>
</dbReference>
<dbReference type="GO" id="GO:0009401">
    <property type="term" value="P:phosphoenolpyruvate-dependent sugar phosphotransferase system"/>
    <property type="evidence" value="ECO:0007669"/>
    <property type="project" value="UniProtKB-KW"/>
</dbReference>
<dbReference type="InterPro" id="IPR004720">
    <property type="entry name" value="PTS_IIB_sorbose-sp"/>
</dbReference>
<evidence type="ECO:0000256" key="4">
    <source>
        <dbReference type="ARBA" id="ARBA00022597"/>
    </source>
</evidence>
<evidence type="ECO:0000313" key="10">
    <source>
        <dbReference type="Proteomes" id="UP000747013"/>
    </source>
</evidence>
<dbReference type="GO" id="GO:0005737">
    <property type="term" value="C:cytoplasm"/>
    <property type="evidence" value="ECO:0007669"/>
    <property type="project" value="UniProtKB-SubCell"/>
</dbReference>
<dbReference type="Pfam" id="PF03830">
    <property type="entry name" value="PTSIIB_sorb"/>
    <property type="match status" value="1"/>
</dbReference>
<accession>A0A921HVI9</accession>
<proteinExistence type="predicted"/>
<dbReference type="GO" id="GO:0008982">
    <property type="term" value="F:protein-N(PI)-phosphohistidine-sugar phosphotransferase activity"/>
    <property type="evidence" value="ECO:0007669"/>
    <property type="project" value="InterPro"/>
</dbReference>
<organism evidence="9 10">
    <name type="scientific">Companilactobacillus farciminis</name>
    <dbReference type="NCBI Taxonomy" id="1612"/>
    <lineage>
        <taxon>Bacteria</taxon>
        <taxon>Bacillati</taxon>
        <taxon>Bacillota</taxon>
        <taxon>Bacilli</taxon>
        <taxon>Lactobacillales</taxon>
        <taxon>Lactobacillaceae</taxon>
        <taxon>Companilactobacillus</taxon>
    </lineage>
</organism>
<dbReference type="EMBL" id="DYWC01000279">
    <property type="protein sequence ID" value="HJF88120.1"/>
    <property type="molecule type" value="Genomic_DNA"/>
</dbReference>
<keyword evidence="2" id="KW-0813">Transport</keyword>
<keyword evidence="6" id="KW-0598">Phosphotransferase system</keyword>
<comment type="subcellular location">
    <subcellularLocation>
        <location evidence="1">Cytoplasm</location>
    </subcellularLocation>
</comment>
<feature type="domain" description="PTS EIIB type-4" evidence="8">
    <location>
        <begin position="1"/>
        <end position="152"/>
    </location>
</feature>
<evidence type="ECO:0000256" key="7">
    <source>
        <dbReference type="ARBA" id="ARBA00022777"/>
    </source>
</evidence>
<dbReference type="GO" id="GO:0016301">
    <property type="term" value="F:kinase activity"/>
    <property type="evidence" value="ECO:0007669"/>
    <property type="project" value="UniProtKB-KW"/>
</dbReference>
<keyword evidence="4 9" id="KW-0762">Sugar transport</keyword>
<keyword evidence="3" id="KW-0963">Cytoplasm</keyword>
<dbReference type="SUPFAM" id="SSF52728">
    <property type="entry name" value="PTS IIb component"/>
    <property type="match status" value="1"/>
</dbReference>
<dbReference type="AlphaFoldDB" id="A0A921HVI9"/>
<keyword evidence="7" id="KW-0418">Kinase</keyword>
<reference evidence="9" key="2">
    <citation type="submission" date="2021-09" db="EMBL/GenBank/DDBJ databases">
        <authorList>
            <person name="Gilroy R."/>
        </authorList>
    </citation>
    <scope>NUCLEOTIDE SEQUENCE</scope>
    <source>
        <strain evidence="9">7886</strain>
    </source>
</reference>
<evidence type="ECO:0000256" key="1">
    <source>
        <dbReference type="ARBA" id="ARBA00004496"/>
    </source>
</evidence>
<evidence type="ECO:0000256" key="3">
    <source>
        <dbReference type="ARBA" id="ARBA00022490"/>
    </source>
</evidence>
<dbReference type="InterPro" id="IPR036667">
    <property type="entry name" value="PTS_IIB_sorbose-sp_sf"/>
</dbReference>
<evidence type="ECO:0000259" key="8">
    <source>
        <dbReference type="PROSITE" id="PS51101"/>
    </source>
</evidence>
<dbReference type="PROSITE" id="PS51101">
    <property type="entry name" value="PTS_EIIB_TYPE_4"/>
    <property type="match status" value="1"/>
</dbReference>
<gene>
    <name evidence="9" type="ORF">K8V88_11860</name>
</gene>
<evidence type="ECO:0000256" key="6">
    <source>
        <dbReference type="ARBA" id="ARBA00022683"/>
    </source>
</evidence>
<dbReference type="Proteomes" id="UP000747013">
    <property type="component" value="Unassembled WGS sequence"/>
</dbReference>